<dbReference type="Pfam" id="PF00989">
    <property type="entry name" value="PAS"/>
    <property type="match status" value="1"/>
</dbReference>
<dbReference type="EMBL" id="VOSL01000147">
    <property type="protein sequence ID" value="TXD31644.1"/>
    <property type="molecule type" value="Genomic_DNA"/>
</dbReference>
<accession>A0A5C6X543</accession>
<comment type="catalytic activity">
    <reaction evidence="1">
        <text>ATP + protein L-histidine = ADP + protein N-phospho-L-histidine.</text>
        <dbReference type="EC" id="2.7.13.3"/>
    </reaction>
</comment>
<dbReference type="Gene3D" id="1.10.287.130">
    <property type="match status" value="1"/>
</dbReference>
<dbReference type="InterPro" id="IPR011006">
    <property type="entry name" value="CheY-like_superfamily"/>
</dbReference>
<dbReference type="Proteomes" id="UP000321046">
    <property type="component" value="Unassembled WGS sequence"/>
</dbReference>
<evidence type="ECO:0000256" key="5">
    <source>
        <dbReference type="ARBA" id="ARBA00022777"/>
    </source>
</evidence>
<dbReference type="InterPro" id="IPR000014">
    <property type="entry name" value="PAS"/>
</dbReference>
<dbReference type="GO" id="GO:0006355">
    <property type="term" value="P:regulation of DNA-templated transcription"/>
    <property type="evidence" value="ECO:0007669"/>
    <property type="project" value="InterPro"/>
</dbReference>
<dbReference type="OrthoDB" id="5480789at2"/>
<keyword evidence="5" id="KW-0418">Kinase</keyword>
<dbReference type="EC" id="2.7.13.3" evidence="2"/>
<feature type="region of interest" description="Disordered" evidence="7">
    <location>
        <begin position="356"/>
        <end position="377"/>
    </location>
</feature>
<dbReference type="InterPro" id="IPR001789">
    <property type="entry name" value="Sig_transdc_resp-reg_receiver"/>
</dbReference>
<evidence type="ECO:0000256" key="1">
    <source>
        <dbReference type="ARBA" id="ARBA00000085"/>
    </source>
</evidence>
<dbReference type="InterPro" id="IPR035965">
    <property type="entry name" value="PAS-like_dom_sf"/>
</dbReference>
<dbReference type="InterPro" id="IPR036097">
    <property type="entry name" value="HisK_dim/P_sf"/>
</dbReference>
<evidence type="ECO:0000259" key="9">
    <source>
        <dbReference type="PROSITE" id="PS50112"/>
    </source>
</evidence>
<evidence type="ECO:0000256" key="3">
    <source>
        <dbReference type="ARBA" id="ARBA00022553"/>
    </source>
</evidence>
<dbReference type="InterPro" id="IPR013767">
    <property type="entry name" value="PAS_fold"/>
</dbReference>
<dbReference type="CDD" id="cd00082">
    <property type="entry name" value="HisKA"/>
    <property type="match status" value="1"/>
</dbReference>
<dbReference type="SMART" id="SM00388">
    <property type="entry name" value="HisKA"/>
    <property type="match status" value="1"/>
</dbReference>
<dbReference type="PROSITE" id="PS50112">
    <property type="entry name" value="PAS"/>
    <property type="match status" value="1"/>
</dbReference>
<name>A0A5C6X543_9DELT</name>
<comment type="caution">
    <text evidence="10">The sequence shown here is derived from an EMBL/GenBank/DDBJ whole genome shotgun (WGS) entry which is preliminary data.</text>
</comment>
<organism evidence="10 11">
    <name type="scientific">Lujinxingia vulgaris</name>
    <dbReference type="NCBI Taxonomy" id="2600176"/>
    <lineage>
        <taxon>Bacteria</taxon>
        <taxon>Deltaproteobacteria</taxon>
        <taxon>Bradymonadales</taxon>
        <taxon>Lujinxingiaceae</taxon>
        <taxon>Lujinxingia</taxon>
    </lineage>
</organism>
<dbReference type="AlphaFoldDB" id="A0A5C6X543"/>
<dbReference type="CDD" id="cd00130">
    <property type="entry name" value="PAS"/>
    <property type="match status" value="1"/>
</dbReference>
<dbReference type="SUPFAM" id="SSF47384">
    <property type="entry name" value="Homodimeric domain of signal transducing histidine kinase"/>
    <property type="match status" value="1"/>
</dbReference>
<gene>
    <name evidence="10" type="ORF">FRC96_21005</name>
</gene>
<evidence type="ECO:0000259" key="8">
    <source>
        <dbReference type="PROSITE" id="PS50110"/>
    </source>
</evidence>
<dbReference type="GO" id="GO:0000155">
    <property type="term" value="F:phosphorelay sensor kinase activity"/>
    <property type="evidence" value="ECO:0007669"/>
    <property type="project" value="InterPro"/>
</dbReference>
<dbReference type="PANTHER" id="PTHR43304">
    <property type="entry name" value="PHYTOCHROME-LIKE PROTEIN CPH1"/>
    <property type="match status" value="1"/>
</dbReference>
<dbReference type="InterPro" id="IPR052162">
    <property type="entry name" value="Sensor_kinase/Photoreceptor"/>
</dbReference>
<protein>
    <recommendedName>
        <fullName evidence="2">histidine kinase</fullName>
        <ecNumber evidence="2">2.7.13.3</ecNumber>
    </recommendedName>
</protein>
<dbReference type="SMART" id="SM00091">
    <property type="entry name" value="PAS"/>
    <property type="match status" value="1"/>
</dbReference>
<reference evidence="10 11" key="1">
    <citation type="submission" date="2019-08" db="EMBL/GenBank/DDBJ databases">
        <title>Bradymonadales sp. TMQ2.</title>
        <authorList>
            <person name="Liang Q."/>
        </authorList>
    </citation>
    <scope>NUCLEOTIDE SEQUENCE [LARGE SCALE GENOMIC DNA]</scope>
    <source>
        <strain evidence="10 11">TMQ2</strain>
    </source>
</reference>
<dbReference type="SUPFAM" id="SSF55785">
    <property type="entry name" value="PYP-like sensor domain (PAS domain)"/>
    <property type="match status" value="1"/>
</dbReference>
<evidence type="ECO:0000256" key="7">
    <source>
        <dbReference type="SAM" id="MobiDB-lite"/>
    </source>
</evidence>
<dbReference type="Gene3D" id="3.30.450.20">
    <property type="entry name" value="PAS domain"/>
    <property type="match status" value="1"/>
</dbReference>
<dbReference type="PANTHER" id="PTHR43304:SF1">
    <property type="entry name" value="PAC DOMAIN-CONTAINING PROTEIN"/>
    <property type="match status" value="1"/>
</dbReference>
<evidence type="ECO:0000313" key="11">
    <source>
        <dbReference type="Proteomes" id="UP000321046"/>
    </source>
</evidence>
<comment type="caution">
    <text evidence="6">Lacks conserved residue(s) required for the propagation of feature annotation.</text>
</comment>
<dbReference type="SUPFAM" id="SSF52172">
    <property type="entry name" value="CheY-like"/>
    <property type="match status" value="1"/>
</dbReference>
<feature type="domain" description="Response regulatory" evidence="8">
    <location>
        <begin position="8"/>
        <end position="125"/>
    </location>
</feature>
<evidence type="ECO:0000256" key="2">
    <source>
        <dbReference type="ARBA" id="ARBA00012438"/>
    </source>
</evidence>
<keyword evidence="4" id="KW-0808">Transferase</keyword>
<evidence type="ECO:0000256" key="4">
    <source>
        <dbReference type="ARBA" id="ARBA00022679"/>
    </source>
</evidence>
<feature type="domain" description="PAS" evidence="9">
    <location>
        <begin position="141"/>
        <end position="211"/>
    </location>
</feature>
<dbReference type="NCBIfam" id="TIGR00229">
    <property type="entry name" value="sensory_box"/>
    <property type="match status" value="1"/>
</dbReference>
<evidence type="ECO:0000256" key="6">
    <source>
        <dbReference type="PROSITE-ProRule" id="PRU00169"/>
    </source>
</evidence>
<proteinExistence type="predicted"/>
<evidence type="ECO:0000313" key="10">
    <source>
        <dbReference type="EMBL" id="TXD31644.1"/>
    </source>
</evidence>
<dbReference type="InterPro" id="IPR003661">
    <property type="entry name" value="HisK_dim/P_dom"/>
</dbReference>
<sequence>MTSAPSRTIWIVDALDERAAEIAELLAPLNATLRVYADARKAVFHARRAAPELVVLGVEQCTIPPDEILGWTRQFSETATMPVILVHEDDAQDEVIDLAMARGATDAVRRSSLRDELARRVRWRLPVARREVGGGDEATRSFEFLDRVIHASPNAIVAARRTGEVVLFNAAAQRVLGWSESEAMTLNVRDLYPPRGAERIMHMLRSGQHGGRGRIESLREEVVDRHGERIPVDISAALVMEDEREVATVGIFTDLRQRLAMEERLQEAFETLERTQRQAVIAELAGAAAHELNQPLTSLMGYAELLQRQGHSAELAERAVDTIHQEARRISEIVRKIGRITRYKTKEYAGGELIVDLDEAGPSEPVPSPASEQGDGL</sequence>
<keyword evidence="3" id="KW-0597">Phosphoprotein</keyword>
<dbReference type="PROSITE" id="PS50110">
    <property type="entry name" value="RESPONSE_REGULATORY"/>
    <property type="match status" value="1"/>
</dbReference>
<dbReference type="Pfam" id="PF00512">
    <property type="entry name" value="HisKA"/>
    <property type="match status" value="1"/>
</dbReference>